<dbReference type="GO" id="GO:0016787">
    <property type="term" value="F:hydrolase activity"/>
    <property type="evidence" value="ECO:0007669"/>
    <property type="project" value="UniProtKB-KW"/>
</dbReference>
<proteinExistence type="inferred from homology"/>
<comment type="similarity">
    <text evidence="1 3">Belongs to the type-B carboxylesterase/lipase family.</text>
</comment>
<evidence type="ECO:0000256" key="1">
    <source>
        <dbReference type="ARBA" id="ARBA00005964"/>
    </source>
</evidence>
<dbReference type="Proteomes" id="UP000636479">
    <property type="component" value="Unassembled WGS sequence"/>
</dbReference>
<dbReference type="OrthoDB" id="408631at2759"/>
<evidence type="ECO:0000256" key="2">
    <source>
        <dbReference type="ARBA" id="ARBA00022801"/>
    </source>
</evidence>
<sequence>MSVNREPNGGGGRFQSGFWEPGFSCSRRDSMQLRALLLTILAAVGSFAQSPVVDLGYAQYRGAVSSANFAHFLGIRYAAAPIGDLRFRGPQPPANISGVQDATTQPNQCFQSSSGLSPTNPLATRAVVSDEDCLFLNVYYPSDTAGLPPKDLPVLVWIHGGGYLGGQASAYNGDDILKQSNRNLVLVIIQYRLGVFGFLPGSKVKQNGALNAGLLDQDAALRWVNRHITKFGGDPAKVTIWGESAGAGSVLQQVVANNGQTKPQLFRGAITSSTFLPSQYKYNDRIPELIFSQVVSQLNCTTASNTMACLRAADANALETVNDNLNHGAFWGTFLLVPVIDGTFIRQRPTLSLAQGKVNGKVLLSVTNTFEGDVFVDQNSAAIANATQYALNLFPEIQPAQADKAGRLYSELGTPILQENAIQAESIFICPTYYMLNAFRGRSYKAEFAVPRGQHGADVAYYYPTLSTPTFQNQAFINAFAQIFTSFAISLNPNVDVDPANPTITPQWKVWMQGLGETEMLFNKTETNEPVVHTIETGQALLQRCAFWDSVGAFTAQ</sequence>
<evidence type="ECO:0000259" key="4">
    <source>
        <dbReference type="Pfam" id="PF00135"/>
    </source>
</evidence>
<dbReference type="PROSITE" id="PS00941">
    <property type="entry name" value="CARBOXYLESTERASE_B_2"/>
    <property type="match status" value="1"/>
</dbReference>
<dbReference type="InterPro" id="IPR029058">
    <property type="entry name" value="AB_hydrolase_fold"/>
</dbReference>
<evidence type="ECO:0000313" key="6">
    <source>
        <dbReference type="Proteomes" id="UP000636479"/>
    </source>
</evidence>
<dbReference type="AlphaFoldDB" id="A0A8H6T7V0"/>
<dbReference type="InterPro" id="IPR002018">
    <property type="entry name" value="CarbesteraseB"/>
</dbReference>
<dbReference type="PROSITE" id="PS00122">
    <property type="entry name" value="CARBOXYLESTERASE_B_1"/>
    <property type="match status" value="1"/>
</dbReference>
<dbReference type="InterPro" id="IPR019819">
    <property type="entry name" value="Carboxylesterase_B_CS"/>
</dbReference>
<evidence type="ECO:0000313" key="5">
    <source>
        <dbReference type="EMBL" id="KAF7311947.1"/>
    </source>
</evidence>
<organism evidence="5 6">
    <name type="scientific">Mycena indigotica</name>
    <dbReference type="NCBI Taxonomy" id="2126181"/>
    <lineage>
        <taxon>Eukaryota</taxon>
        <taxon>Fungi</taxon>
        <taxon>Dikarya</taxon>
        <taxon>Basidiomycota</taxon>
        <taxon>Agaricomycotina</taxon>
        <taxon>Agaricomycetes</taxon>
        <taxon>Agaricomycetidae</taxon>
        <taxon>Agaricales</taxon>
        <taxon>Marasmiineae</taxon>
        <taxon>Mycenaceae</taxon>
        <taxon>Mycena</taxon>
    </lineage>
</organism>
<dbReference type="InterPro" id="IPR050309">
    <property type="entry name" value="Type-B_Carboxylest/Lipase"/>
</dbReference>
<dbReference type="PANTHER" id="PTHR11559">
    <property type="entry name" value="CARBOXYLESTERASE"/>
    <property type="match status" value="1"/>
</dbReference>
<reference evidence="5" key="1">
    <citation type="submission" date="2020-05" db="EMBL/GenBank/DDBJ databases">
        <title>Mycena genomes resolve the evolution of fungal bioluminescence.</title>
        <authorList>
            <person name="Tsai I.J."/>
        </authorList>
    </citation>
    <scope>NUCLEOTIDE SEQUENCE</scope>
    <source>
        <strain evidence="5">171206Taipei</strain>
    </source>
</reference>
<dbReference type="GeneID" id="59341476"/>
<dbReference type="RefSeq" id="XP_037224055.1">
    <property type="nucleotide sequence ID" value="XM_037358960.1"/>
</dbReference>
<gene>
    <name evidence="5" type="ORF">MIND_00206200</name>
</gene>
<comment type="caution">
    <text evidence="5">The sequence shown here is derived from an EMBL/GenBank/DDBJ whole genome shotgun (WGS) entry which is preliminary data.</text>
</comment>
<feature type="domain" description="Carboxylesterase type B" evidence="4">
    <location>
        <begin position="50"/>
        <end position="511"/>
    </location>
</feature>
<keyword evidence="2 3" id="KW-0378">Hydrolase</keyword>
<dbReference type="EC" id="3.1.1.-" evidence="3"/>
<dbReference type="InterPro" id="IPR019826">
    <property type="entry name" value="Carboxylesterase_B_AS"/>
</dbReference>
<dbReference type="Pfam" id="PF00135">
    <property type="entry name" value="COesterase"/>
    <property type="match status" value="1"/>
</dbReference>
<evidence type="ECO:0000256" key="3">
    <source>
        <dbReference type="RuleBase" id="RU361235"/>
    </source>
</evidence>
<dbReference type="SUPFAM" id="SSF53474">
    <property type="entry name" value="alpha/beta-Hydrolases"/>
    <property type="match status" value="1"/>
</dbReference>
<dbReference type="Gene3D" id="3.40.50.1820">
    <property type="entry name" value="alpha/beta hydrolase"/>
    <property type="match status" value="1"/>
</dbReference>
<accession>A0A8H6T7V0</accession>
<keyword evidence="6" id="KW-1185">Reference proteome</keyword>
<protein>
    <recommendedName>
        <fullName evidence="3">Carboxylic ester hydrolase</fullName>
        <ecNumber evidence="3">3.1.1.-</ecNumber>
    </recommendedName>
</protein>
<dbReference type="EMBL" id="JACAZF010000002">
    <property type="protein sequence ID" value="KAF7311947.1"/>
    <property type="molecule type" value="Genomic_DNA"/>
</dbReference>
<name>A0A8H6T7V0_9AGAR</name>